<evidence type="ECO:0000259" key="2">
    <source>
        <dbReference type="Pfam" id="PF20042"/>
    </source>
</evidence>
<evidence type="ECO:0000313" key="3">
    <source>
        <dbReference type="EMBL" id="GGM39969.1"/>
    </source>
</evidence>
<accession>A0A917TWC5</accession>
<comment type="caution">
    <text evidence="3">The sequence shown here is derived from an EMBL/GenBank/DDBJ whole genome shotgun (WGS) entry which is preliminary data.</text>
</comment>
<dbReference type="AlphaFoldDB" id="A0A917TWC5"/>
<name>A0A917TWC5_9ACTN</name>
<organism evidence="3 4">
    <name type="scientific">Dactylosporangium sucinum</name>
    <dbReference type="NCBI Taxonomy" id="1424081"/>
    <lineage>
        <taxon>Bacteria</taxon>
        <taxon>Bacillati</taxon>
        <taxon>Actinomycetota</taxon>
        <taxon>Actinomycetes</taxon>
        <taxon>Micromonosporales</taxon>
        <taxon>Micromonosporaceae</taxon>
        <taxon>Dactylosporangium</taxon>
    </lineage>
</organism>
<feature type="region of interest" description="Disordered" evidence="1">
    <location>
        <begin position="36"/>
        <end position="69"/>
    </location>
</feature>
<evidence type="ECO:0000313" key="4">
    <source>
        <dbReference type="Proteomes" id="UP000642070"/>
    </source>
</evidence>
<dbReference type="EMBL" id="BMPI01000022">
    <property type="protein sequence ID" value="GGM39969.1"/>
    <property type="molecule type" value="Genomic_DNA"/>
</dbReference>
<dbReference type="InterPro" id="IPR045618">
    <property type="entry name" value="DUF6444"/>
</dbReference>
<proteinExistence type="predicted"/>
<reference evidence="3" key="2">
    <citation type="submission" date="2020-09" db="EMBL/GenBank/DDBJ databases">
        <authorList>
            <person name="Sun Q."/>
            <person name="Ohkuma M."/>
        </authorList>
    </citation>
    <scope>NUCLEOTIDE SEQUENCE</scope>
    <source>
        <strain evidence="3">JCM 19831</strain>
    </source>
</reference>
<dbReference type="RefSeq" id="WP_190252031.1">
    <property type="nucleotide sequence ID" value="NZ_BMPI01000022.1"/>
</dbReference>
<feature type="compositionally biased region" description="Low complexity" evidence="1">
    <location>
        <begin position="52"/>
        <end position="69"/>
    </location>
</feature>
<gene>
    <name evidence="3" type="ORF">GCM10007977_046680</name>
</gene>
<feature type="domain" description="DUF6444" evidence="2">
    <location>
        <begin position="14"/>
        <end position="54"/>
    </location>
</feature>
<dbReference type="Pfam" id="PF20042">
    <property type="entry name" value="DUF6444"/>
    <property type="match status" value="1"/>
</dbReference>
<protein>
    <recommendedName>
        <fullName evidence="2">DUF6444 domain-containing protein</fullName>
    </recommendedName>
</protein>
<reference evidence="3" key="1">
    <citation type="journal article" date="2014" name="Int. J. Syst. Evol. Microbiol.">
        <title>Complete genome sequence of Corynebacterium casei LMG S-19264T (=DSM 44701T), isolated from a smear-ripened cheese.</title>
        <authorList>
            <consortium name="US DOE Joint Genome Institute (JGI-PGF)"/>
            <person name="Walter F."/>
            <person name="Albersmeier A."/>
            <person name="Kalinowski J."/>
            <person name="Ruckert C."/>
        </authorList>
    </citation>
    <scope>NUCLEOTIDE SEQUENCE</scope>
    <source>
        <strain evidence="3">JCM 19831</strain>
    </source>
</reference>
<dbReference type="Proteomes" id="UP000642070">
    <property type="component" value="Unassembled WGS sequence"/>
</dbReference>
<evidence type="ECO:0000256" key="1">
    <source>
        <dbReference type="SAM" id="MobiDB-lite"/>
    </source>
</evidence>
<keyword evidence="4" id="KW-1185">Reference proteome</keyword>
<sequence length="69" mass="7032">MFKSTPVAERLARLEASVIEVLTGRVAELELLLGKDSRTSSKPPLSDGPVRAAAATAAAAGPAAGEMAR</sequence>